<gene>
    <name evidence="4" type="ORF">ACFPZN_47230</name>
</gene>
<organism evidence="4 5">
    <name type="scientific">Actinomadura rugatobispora</name>
    <dbReference type="NCBI Taxonomy" id="1994"/>
    <lineage>
        <taxon>Bacteria</taxon>
        <taxon>Bacillati</taxon>
        <taxon>Actinomycetota</taxon>
        <taxon>Actinomycetes</taxon>
        <taxon>Streptosporangiales</taxon>
        <taxon>Thermomonosporaceae</taxon>
        <taxon>Actinomadura</taxon>
    </lineage>
</organism>
<feature type="compositionally biased region" description="Low complexity" evidence="1">
    <location>
        <begin position="42"/>
        <end position="53"/>
    </location>
</feature>
<evidence type="ECO:0000259" key="3">
    <source>
        <dbReference type="SMART" id="SM00900"/>
    </source>
</evidence>
<evidence type="ECO:0000256" key="1">
    <source>
        <dbReference type="SAM" id="MobiDB-lite"/>
    </source>
</evidence>
<dbReference type="InterPro" id="IPR007329">
    <property type="entry name" value="FMN-bd"/>
</dbReference>
<dbReference type="Pfam" id="PF04205">
    <property type="entry name" value="FMN_bind"/>
    <property type="match status" value="1"/>
</dbReference>
<accession>A0ABW1AFI3</accession>
<comment type="caution">
    <text evidence="4">The sequence shown here is derived from an EMBL/GenBank/DDBJ whole genome shotgun (WGS) entry which is preliminary data.</text>
</comment>
<feature type="domain" description="FMN-binding" evidence="3">
    <location>
        <begin position="80"/>
        <end position="155"/>
    </location>
</feature>
<proteinExistence type="predicted"/>
<feature type="chain" id="PRO_5046832264" evidence="2">
    <location>
        <begin position="21"/>
        <end position="157"/>
    </location>
</feature>
<feature type="signal peptide" evidence="2">
    <location>
        <begin position="1"/>
        <end position="20"/>
    </location>
</feature>
<feature type="region of interest" description="Disordered" evidence="1">
    <location>
        <begin position="28"/>
        <end position="59"/>
    </location>
</feature>
<dbReference type="Gene3D" id="3.90.1010.20">
    <property type="match status" value="1"/>
</dbReference>
<keyword evidence="5" id="KW-1185">Reference proteome</keyword>
<evidence type="ECO:0000313" key="4">
    <source>
        <dbReference type="EMBL" id="MFC5753258.1"/>
    </source>
</evidence>
<evidence type="ECO:0000256" key="2">
    <source>
        <dbReference type="SAM" id="SignalP"/>
    </source>
</evidence>
<keyword evidence="2" id="KW-0732">Signal</keyword>
<evidence type="ECO:0000313" key="5">
    <source>
        <dbReference type="Proteomes" id="UP001596074"/>
    </source>
</evidence>
<dbReference type="EMBL" id="JBHSON010000107">
    <property type="protein sequence ID" value="MFC5753258.1"/>
    <property type="molecule type" value="Genomic_DNA"/>
</dbReference>
<sequence>MRRTTAAVAGTLTGTALLLAAKFGTSPPDPVATDQAAGETDGAAPAPAPSGTARAGGGGAAAANGLKNGVFRGTASVNPHGPIQVTIRVAGGRITGVSATHATSPAKTVQVNRRAIPVLRQETLTAQSARIDTVSGATYTSGSFTASLQSALAAARA</sequence>
<dbReference type="Proteomes" id="UP001596074">
    <property type="component" value="Unassembled WGS sequence"/>
</dbReference>
<dbReference type="RefSeq" id="WP_378290097.1">
    <property type="nucleotide sequence ID" value="NZ_JBHSON010000107.1"/>
</dbReference>
<reference evidence="5" key="1">
    <citation type="journal article" date="2019" name="Int. J. Syst. Evol. Microbiol.">
        <title>The Global Catalogue of Microorganisms (GCM) 10K type strain sequencing project: providing services to taxonomists for standard genome sequencing and annotation.</title>
        <authorList>
            <consortium name="The Broad Institute Genomics Platform"/>
            <consortium name="The Broad Institute Genome Sequencing Center for Infectious Disease"/>
            <person name="Wu L."/>
            <person name="Ma J."/>
        </authorList>
    </citation>
    <scope>NUCLEOTIDE SEQUENCE [LARGE SCALE GENOMIC DNA]</scope>
    <source>
        <strain evidence="5">KCTC 42087</strain>
    </source>
</reference>
<name>A0ABW1AFI3_9ACTN</name>
<protein>
    <submittedName>
        <fullName evidence="4">FMN-binding protein</fullName>
    </submittedName>
</protein>
<dbReference type="SMART" id="SM00900">
    <property type="entry name" value="FMN_bind"/>
    <property type="match status" value="1"/>
</dbReference>